<dbReference type="GO" id="GO:0005829">
    <property type="term" value="C:cytosol"/>
    <property type="evidence" value="ECO:0007669"/>
    <property type="project" value="TreeGrafter"/>
</dbReference>
<evidence type="ECO:0000256" key="1">
    <source>
        <dbReference type="ARBA" id="ARBA00022722"/>
    </source>
</evidence>
<dbReference type="InterPro" id="IPR002711">
    <property type="entry name" value="HNH"/>
</dbReference>
<name>A0A1F6UP01_9PROT</name>
<proteinExistence type="inferred from homology"/>
<dbReference type="GO" id="GO:0003676">
    <property type="term" value="F:nucleic acid binding"/>
    <property type="evidence" value="ECO:0007669"/>
    <property type="project" value="InterPro"/>
</dbReference>
<dbReference type="PANTHER" id="PTHR41286:SF1">
    <property type="entry name" value="HNH NUCLEASE YAJD-RELATED"/>
    <property type="match status" value="1"/>
</dbReference>
<dbReference type="GO" id="GO:0016787">
    <property type="term" value="F:hydrolase activity"/>
    <property type="evidence" value="ECO:0007669"/>
    <property type="project" value="UniProtKB-KW"/>
</dbReference>
<dbReference type="PANTHER" id="PTHR41286">
    <property type="entry name" value="HNH NUCLEASE YAJD-RELATED"/>
    <property type="match status" value="1"/>
</dbReference>
<gene>
    <name evidence="7" type="ORF">A2V58_07900</name>
</gene>
<feature type="domain" description="HNH" evidence="6">
    <location>
        <begin position="45"/>
        <end position="93"/>
    </location>
</feature>
<dbReference type="GO" id="GO:0004519">
    <property type="term" value="F:endonuclease activity"/>
    <property type="evidence" value="ECO:0007669"/>
    <property type="project" value="UniProtKB-KW"/>
</dbReference>
<dbReference type="EMBL" id="MFSV01000011">
    <property type="protein sequence ID" value="OGI59104.1"/>
    <property type="molecule type" value="Genomic_DNA"/>
</dbReference>
<feature type="region of interest" description="Disordered" evidence="5">
    <location>
        <begin position="1"/>
        <end position="20"/>
    </location>
</feature>
<comment type="caution">
    <text evidence="7">The sequence shown here is derived from an EMBL/GenBank/DDBJ whole genome shotgun (WGS) entry which is preliminary data.</text>
</comment>
<keyword evidence="7" id="KW-0255">Endonuclease</keyword>
<dbReference type="InterPro" id="IPR003615">
    <property type="entry name" value="HNH_nuc"/>
</dbReference>
<dbReference type="Proteomes" id="UP000177950">
    <property type="component" value="Unassembled WGS sequence"/>
</dbReference>
<dbReference type="GO" id="GO:0008270">
    <property type="term" value="F:zinc ion binding"/>
    <property type="evidence" value="ECO:0007669"/>
    <property type="project" value="InterPro"/>
</dbReference>
<accession>A0A1F6UP01</accession>
<protein>
    <recommendedName>
        <fullName evidence="4">Putative HNH nuclease YajD</fullName>
    </recommendedName>
</protein>
<evidence type="ECO:0000256" key="5">
    <source>
        <dbReference type="SAM" id="MobiDB-lite"/>
    </source>
</evidence>
<dbReference type="Pfam" id="PF01844">
    <property type="entry name" value="HNH"/>
    <property type="match status" value="1"/>
</dbReference>
<organism evidence="7 8">
    <name type="scientific">Candidatus Muproteobacteria bacterium RBG_19FT_COMBO_61_10</name>
    <dbReference type="NCBI Taxonomy" id="1817761"/>
    <lineage>
        <taxon>Bacteria</taxon>
        <taxon>Pseudomonadati</taxon>
        <taxon>Pseudomonadota</taxon>
        <taxon>Candidatus Muproteobacteria</taxon>
    </lineage>
</organism>
<dbReference type="CDD" id="cd00085">
    <property type="entry name" value="HNHc"/>
    <property type="match status" value="1"/>
</dbReference>
<dbReference type="AlphaFoldDB" id="A0A1F6UP01"/>
<comment type="similarity">
    <text evidence="3">Belongs to the HNH nuclease family.</text>
</comment>
<keyword evidence="1" id="KW-0540">Nuclease</keyword>
<evidence type="ECO:0000259" key="6">
    <source>
        <dbReference type="Pfam" id="PF01844"/>
    </source>
</evidence>
<evidence type="ECO:0000313" key="7">
    <source>
        <dbReference type="EMBL" id="OGI59104.1"/>
    </source>
</evidence>
<sequence>MAEKRTTTGQGGSRLDDVVARARGERDDRLKGYREMSLKLHPWVCGRCGREFTRENLHLLTVHHKDHNHDNNPLDGSNWENLCIYCHDNEHSRYIDHTAGGSGGAENKAASATQKPFSNLKDLLKPK</sequence>
<reference evidence="7 8" key="1">
    <citation type="journal article" date="2016" name="Nat. Commun.">
        <title>Thousands of microbial genomes shed light on interconnected biogeochemical processes in an aquifer system.</title>
        <authorList>
            <person name="Anantharaman K."/>
            <person name="Brown C.T."/>
            <person name="Hug L.A."/>
            <person name="Sharon I."/>
            <person name="Castelle C.J."/>
            <person name="Probst A.J."/>
            <person name="Thomas B.C."/>
            <person name="Singh A."/>
            <person name="Wilkins M.J."/>
            <person name="Karaoz U."/>
            <person name="Brodie E.L."/>
            <person name="Williams K.H."/>
            <person name="Hubbard S.S."/>
            <person name="Banfield J.F."/>
        </authorList>
    </citation>
    <scope>NUCLEOTIDE SEQUENCE [LARGE SCALE GENOMIC DNA]</scope>
</reference>
<evidence type="ECO:0000256" key="4">
    <source>
        <dbReference type="ARBA" id="ARBA00040194"/>
    </source>
</evidence>
<evidence type="ECO:0000313" key="8">
    <source>
        <dbReference type="Proteomes" id="UP000177950"/>
    </source>
</evidence>
<evidence type="ECO:0000256" key="2">
    <source>
        <dbReference type="ARBA" id="ARBA00022801"/>
    </source>
</evidence>
<keyword evidence="2" id="KW-0378">Hydrolase</keyword>
<dbReference type="NCBIfam" id="NF008448">
    <property type="entry name" value="PRK11295.1"/>
    <property type="match status" value="1"/>
</dbReference>
<feature type="region of interest" description="Disordered" evidence="5">
    <location>
        <begin position="96"/>
        <end position="127"/>
    </location>
</feature>
<evidence type="ECO:0000256" key="3">
    <source>
        <dbReference type="ARBA" id="ARBA00038412"/>
    </source>
</evidence>